<dbReference type="InterPro" id="IPR001387">
    <property type="entry name" value="Cro/C1-type_HTH"/>
</dbReference>
<accession>A0A0F7FDE7</accession>
<sequence length="459" mass="54497">MCTEGTSILNVLKDYLLEKKLTITQFAEGSGLNSSTLSNLVHGHRPITIHHLDIITMGMHKKAGIFYDQYINDYILNMRPNWRRVRPLLHRCAKREKLDCMKRIVLFLTENLMYLPMLFEMAETFLALGFKDAAVLLYESVAEGERLQHSERLALCQYRLFTLGLGDDQDINLQVAHRFEPFVDRLDDADQLDALKRLADVYASLHRWEKVVNLADKMEEKAKMYLEYRLDRYPERPLIYYIFYAYLLKAAVHDERGEYKQALYYTSLYSNIGESSYSEYTEDEQRVVSQFQEWGNANMYVYRLMSGEVEVLTEYVDYIEIRPDEIPTALYKIVQAANVHQIDIDDVLLRFQRRLDYYEQRSRLGKVNQQITKDRYACFQIELATYYLRTNRWQFGLDYILRSLQFSVKIRSEHNILNCIGLFEQYRYVASTTQQKEYKRLIREVQKGEKEADHVADRR</sequence>
<dbReference type="InterPro" id="IPR010982">
    <property type="entry name" value="Lambda_DNA-bd_dom_sf"/>
</dbReference>
<gene>
    <name evidence="2" type="ORF">VK70_19410</name>
</gene>
<evidence type="ECO:0000259" key="1">
    <source>
        <dbReference type="PROSITE" id="PS50943"/>
    </source>
</evidence>
<dbReference type="Proteomes" id="UP000034189">
    <property type="component" value="Chromosome"/>
</dbReference>
<dbReference type="SUPFAM" id="SSF47413">
    <property type="entry name" value="lambda repressor-like DNA-binding domains"/>
    <property type="match status" value="1"/>
</dbReference>
<organism evidence="2 3">
    <name type="scientific">Paenibacillus durus ATCC 35681</name>
    <dbReference type="NCBI Taxonomy" id="1333534"/>
    <lineage>
        <taxon>Bacteria</taxon>
        <taxon>Bacillati</taxon>
        <taxon>Bacillota</taxon>
        <taxon>Bacilli</taxon>
        <taxon>Bacillales</taxon>
        <taxon>Paenibacillaceae</taxon>
        <taxon>Paenibacillus</taxon>
    </lineage>
</organism>
<protein>
    <recommendedName>
        <fullName evidence="1">HTH cro/C1-type domain-containing protein</fullName>
    </recommendedName>
</protein>
<evidence type="ECO:0000313" key="3">
    <source>
        <dbReference type="Proteomes" id="UP000034189"/>
    </source>
</evidence>
<dbReference type="EMBL" id="CP011114">
    <property type="protein sequence ID" value="AKG36444.1"/>
    <property type="molecule type" value="Genomic_DNA"/>
</dbReference>
<reference evidence="2 3" key="1">
    <citation type="submission" date="2015-03" db="EMBL/GenBank/DDBJ databases">
        <authorList>
            <person name="Abdul Halim M."/>
        </authorList>
    </citation>
    <scope>NUCLEOTIDE SEQUENCE [LARGE SCALE GENOMIC DNA]</scope>
    <source>
        <strain evidence="2 3">ATCC 35681</strain>
    </source>
</reference>
<dbReference type="AlphaFoldDB" id="A0A0F7FDE7"/>
<dbReference type="RefSeq" id="WP_025699402.1">
    <property type="nucleotide sequence ID" value="NZ_ASQQ01000674.1"/>
</dbReference>
<dbReference type="CDD" id="cd00093">
    <property type="entry name" value="HTH_XRE"/>
    <property type="match status" value="1"/>
</dbReference>
<dbReference type="PATRIC" id="fig|1333534.5.peg.4266"/>
<feature type="domain" description="HTH cro/C1-type" evidence="1">
    <location>
        <begin position="12"/>
        <end position="66"/>
    </location>
</feature>
<dbReference type="GO" id="GO:0003677">
    <property type="term" value="F:DNA binding"/>
    <property type="evidence" value="ECO:0007669"/>
    <property type="project" value="InterPro"/>
</dbReference>
<name>A0A0F7FDE7_PAEDU</name>
<dbReference type="HOGENOM" id="CLU_046846_1_0_9"/>
<reference evidence="2 3" key="2">
    <citation type="journal article" date="2016" name="Genome Announc.">
        <title>Genome Sequence of a Gram-Positive Diazotroph, Paenibacillus durus Type Strain ATCC 35681.</title>
        <authorList>
            <person name="Halim M.A."/>
            <person name="Rahman A.Y."/>
            <person name="Sim K.S."/>
            <person name="Yam H.C."/>
            <person name="Rahim A.A."/>
            <person name="Ghazali A.H."/>
            <person name="Najimudin N."/>
        </authorList>
    </citation>
    <scope>NUCLEOTIDE SEQUENCE [LARGE SCALE GENOMIC DNA]</scope>
    <source>
        <strain evidence="2 3">ATCC 35681</strain>
    </source>
</reference>
<dbReference type="Gene3D" id="1.10.260.40">
    <property type="entry name" value="lambda repressor-like DNA-binding domains"/>
    <property type="match status" value="1"/>
</dbReference>
<dbReference type="PROSITE" id="PS50943">
    <property type="entry name" value="HTH_CROC1"/>
    <property type="match status" value="1"/>
</dbReference>
<proteinExistence type="predicted"/>
<evidence type="ECO:0000313" key="2">
    <source>
        <dbReference type="EMBL" id="AKG36444.1"/>
    </source>
</evidence>
<dbReference type="SMART" id="SM00530">
    <property type="entry name" value="HTH_XRE"/>
    <property type="match status" value="1"/>
</dbReference>